<proteinExistence type="predicted"/>
<dbReference type="Pfam" id="PF01370">
    <property type="entry name" value="Epimerase"/>
    <property type="match status" value="1"/>
</dbReference>
<dbReference type="Proteomes" id="UP000555393">
    <property type="component" value="Unassembled WGS sequence"/>
</dbReference>
<name>A0A841LWJ5_9HYPH</name>
<dbReference type="GO" id="GO:0044877">
    <property type="term" value="F:protein-containing complex binding"/>
    <property type="evidence" value="ECO:0007669"/>
    <property type="project" value="TreeGrafter"/>
</dbReference>
<dbReference type="InterPro" id="IPR036291">
    <property type="entry name" value="NAD(P)-bd_dom_sf"/>
</dbReference>
<dbReference type="PANTHER" id="PTHR12126">
    <property type="entry name" value="NADH-UBIQUINONE OXIDOREDUCTASE 39 KDA SUBUNIT-RELATED"/>
    <property type="match status" value="1"/>
</dbReference>
<dbReference type="InterPro" id="IPR001509">
    <property type="entry name" value="Epimerase_deHydtase"/>
</dbReference>
<comment type="caution">
    <text evidence="2">The sequence shown here is derived from an EMBL/GenBank/DDBJ whole genome shotgun (WGS) entry which is preliminary data.</text>
</comment>
<dbReference type="SUPFAM" id="SSF51735">
    <property type="entry name" value="NAD(P)-binding Rossmann-fold domains"/>
    <property type="match status" value="1"/>
</dbReference>
<sequence length="329" mass="35729">MNTEPNEVHNRPKLVTVIGGSGFVGRAVVAALAKRGYMVRVAVRKPEIAYYMQPLGNVGQIQLVQANVRYRWSIDRAIAGSDYVVNLVGVQAESGRNRFNAVHVFGAKNVAEAASAQNIPLTHMSALGADLKSASVYARTKAEGEQAVLKAAPAAVIMRPSAIFGMEDKFFNRFANLARFTPVLPVIGGGKTKMQLVYVGDVAEAVALSVEGKLNRGTTYELGGADVQSFKDWMGDMLKVIDRKRCIVSMPWWAAKFNARIIGLLPNPLITADQVTFLKSDNVVSDAATSEARTLQGMGITPQGADAILPAYLWRYRVAGQYTKMREAH</sequence>
<dbReference type="InterPro" id="IPR051207">
    <property type="entry name" value="ComplexI_NDUFA9_subunit"/>
</dbReference>
<dbReference type="AlphaFoldDB" id="A0A841LWJ5"/>
<accession>A0A841LWJ5</accession>
<reference evidence="2 3" key="1">
    <citation type="submission" date="2020-08" db="EMBL/GenBank/DDBJ databases">
        <title>Genomic Encyclopedia of Type Strains, Phase IV (KMG-IV): sequencing the most valuable type-strain genomes for metagenomic binning, comparative biology and taxonomic classification.</title>
        <authorList>
            <person name="Goeker M."/>
        </authorList>
    </citation>
    <scope>NUCLEOTIDE SEQUENCE [LARGE SCALE GENOMIC DNA]</scope>
    <source>
        <strain evidence="2 3">DSM 22336</strain>
    </source>
</reference>
<protein>
    <submittedName>
        <fullName evidence="2">NADH dehydrogenase</fullName>
        <ecNumber evidence="2">1.6.99.3</ecNumber>
    </submittedName>
</protein>
<keyword evidence="2" id="KW-0560">Oxidoreductase</keyword>
<keyword evidence="3" id="KW-1185">Reference proteome</keyword>
<dbReference type="EMBL" id="JACIIU010000001">
    <property type="protein sequence ID" value="MBB6260019.1"/>
    <property type="molecule type" value="Genomic_DNA"/>
</dbReference>
<organism evidence="2 3">
    <name type="scientific">Paenochrobactrum gallinarii</name>
    <dbReference type="NCBI Taxonomy" id="643673"/>
    <lineage>
        <taxon>Bacteria</taxon>
        <taxon>Pseudomonadati</taxon>
        <taxon>Pseudomonadota</taxon>
        <taxon>Alphaproteobacteria</taxon>
        <taxon>Hyphomicrobiales</taxon>
        <taxon>Brucellaceae</taxon>
        <taxon>Paenochrobactrum</taxon>
    </lineage>
</organism>
<gene>
    <name evidence="2" type="ORF">FHS77_000527</name>
</gene>
<dbReference type="GO" id="GO:0016491">
    <property type="term" value="F:oxidoreductase activity"/>
    <property type="evidence" value="ECO:0007669"/>
    <property type="project" value="UniProtKB-KW"/>
</dbReference>
<dbReference type="EC" id="1.6.99.3" evidence="2"/>
<dbReference type="PANTHER" id="PTHR12126:SF11">
    <property type="entry name" value="NADH DEHYDROGENASE [UBIQUINONE] 1 ALPHA SUBCOMPLEX SUBUNIT 9, MITOCHONDRIAL"/>
    <property type="match status" value="1"/>
</dbReference>
<feature type="domain" description="NAD-dependent epimerase/dehydratase" evidence="1">
    <location>
        <begin position="15"/>
        <end position="223"/>
    </location>
</feature>
<dbReference type="FunFam" id="3.40.50.720:FF:000702">
    <property type="entry name" value="NADH dehydrogenase (Ubiquinone)"/>
    <property type="match status" value="1"/>
</dbReference>
<dbReference type="Gene3D" id="3.40.50.720">
    <property type="entry name" value="NAD(P)-binding Rossmann-like Domain"/>
    <property type="match status" value="1"/>
</dbReference>
<evidence type="ECO:0000259" key="1">
    <source>
        <dbReference type="Pfam" id="PF01370"/>
    </source>
</evidence>
<evidence type="ECO:0000313" key="2">
    <source>
        <dbReference type="EMBL" id="MBB6260019.1"/>
    </source>
</evidence>
<dbReference type="RefSeq" id="WP_184219536.1">
    <property type="nucleotide sequence ID" value="NZ_JACIIU010000001.1"/>
</dbReference>
<dbReference type="CDD" id="cd05271">
    <property type="entry name" value="NDUFA9_like_SDR_a"/>
    <property type="match status" value="1"/>
</dbReference>
<evidence type="ECO:0000313" key="3">
    <source>
        <dbReference type="Proteomes" id="UP000555393"/>
    </source>
</evidence>